<keyword evidence="1" id="KW-0812">Transmembrane</keyword>
<dbReference type="EMBL" id="JAERUA010000012">
    <property type="protein sequence ID" value="KAI1893012.1"/>
    <property type="molecule type" value="Genomic_DNA"/>
</dbReference>
<dbReference type="AlphaFoldDB" id="A0A8T3DAB0"/>
<feature type="transmembrane region" description="Helical" evidence="1">
    <location>
        <begin position="183"/>
        <end position="206"/>
    </location>
</feature>
<organism evidence="2 3">
    <name type="scientific">Albula goreensis</name>
    <dbReference type="NCBI Taxonomy" id="1534307"/>
    <lineage>
        <taxon>Eukaryota</taxon>
        <taxon>Metazoa</taxon>
        <taxon>Chordata</taxon>
        <taxon>Craniata</taxon>
        <taxon>Vertebrata</taxon>
        <taxon>Euteleostomi</taxon>
        <taxon>Actinopterygii</taxon>
        <taxon>Neopterygii</taxon>
        <taxon>Teleostei</taxon>
        <taxon>Albuliformes</taxon>
        <taxon>Albulidae</taxon>
        <taxon>Albula</taxon>
    </lineage>
</organism>
<evidence type="ECO:0000313" key="3">
    <source>
        <dbReference type="Proteomes" id="UP000829720"/>
    </source>
</evidence>
<reference evidence="2" key="1">
    <citation type="submission" date="2021-01" db="EMBL/GenBank/DDBJ databases">
        <authorList>
            <person name="Zahm M."/>
            <person name="Roques C."/>
            <person name="Cabau C."/>
            <person name="Klopp C."/>
            <person name="Donnadieu C."/>
            <person name="Jouanno E."/>
            <person name="Lampietro C."/>
            <person name="Louis A."/>
            <person name="Herpin A."/>
            <person name="Echchiki A."/>
            <person name="Berthelot C."/>
            <person name="Parey E."/>
            <person name="Roest-Crollius H."/>
            <person name="Braasch I."/>
            <person name="Postlethwait J."/>
            <person name="Bobe J."/>
            <person name="Montfort J."/>
            <person name="Bouchez O."/>
            <person name="Begum T."/>
            <person name="Mejri S."/>
            <person name="Adams A."/>
            <person name="Chen W.-J."/>
            <person name="Guiguen Y."/>
        </authorList>
    </citation>
    <scope>NUCLEOTIDE SEQUENCE</scope>
    <source>
        <tissue evidence="2">Blood</tissue>
    </source>
</reference>
<evidence type="ECO:0000256" key="1">
    <source>
        <dbReference type="SAM" id="Phobius"/>
    </source>
</evidence>
<dbReference type="OrthoDB" id="8917161at2759"/>
<protein>
    <submittedName>
        <fullName evidence="2">Uncharacterized protein</fullName>
    </submittedName>
</protein>
<accession>A0A8T3DAB0</accession>
<keyword evidence="3" id="KW-1185">Reference proteome</keyword>
<evidence type="ECO:0000313" key="2">
    <source>
        <dbReference type="EMBL" id="KAI1893012.1"/>
    </source>
</evidence>
<proteinExistence type="predicted"/>
<sequence length="221" mass="25178">MLSNAMKRLSFFYTFFLCVTAYGWGYYDSPSPTPSPQRYWMTRSPQRYWMTTSPPPYWMWRNGWGYYDSPSPAPKIPGFAKPKIQVFVQADRSTSFQVRCLYHMRLDASSLRLDMEGLDAFTARDPDCSDRAVCHFNVTAIPPVSFTCVHEVLTRGTSMTLTSETFTVTDEDKHCSSEPSPAYLAFFSTIMASLAAMTAVVVMTIWKTRPQGLIHDTECNV</sequence>
<comment type="caution">
    <text evidence="2">The sequence shown here is derived from an EMBL/GenBank/DDBJ whole genome shotgun (WGS) entry which is preliminary data.</text>
</comment>
<dbReference type="Proteomes" id="UP000829720">
    <property type="component" value="Unassembled WGS sequence"/>
</dbReference>
<keyword evidence="1" id="KW-1133">Transmembrane helix</keyword>
<keyword evidence="1" id="KW-0472">Membrane</keyword>
<name>A0A8T3DAB0_9TELE</name>
<gene>
    <name evidence="2" type="ORF">AGOR_G00139420</name>
</gene>